<dbReference type="AlphaFoldDB" id="A0AAU8JID5"/>
<reference evidence="1" key="1">
    <citation type="submission" date="2024-07" db="EMBL/GenBank/DDBJ databases">
        <authorList>
            <person name="Kim Y.J."/>
            <person name="Jeong J.Y."/>
        </authorList>
    </citation>
    <scope>NUCLEOTIDE SEQUENCE</scope>
    <source>
        <strain evidence="1">GIHE-MW2</strain>
    </source>
</reference>
<sequence length="61" mass="6705">MLLVFGLIDFGKEETGFLCQFWTSANVWVRNPVSGGKQETGFLFYFGTSANIWVGAKHSGG</sequence>
<organism evidence="1">
    <name type="scientific">Planktothricoides raciborskii GIHE-MW2</name>
    <dbReference type="NCBI Taxonomy" id="2792601"/>
    <lineage>
        <taxon>Bacteria</taxon>
        <taxon>Bacillati</taxon>
        <taxon>Cyanobacteriota</taxon>
        <taxon>Cyanophyceae</taxon>
        <taxon>Oscillatoriophycideae</taxon>
        <taxon>Oscillatoriales</taxon>
        <taxon>Oscillatoriaceae</taxon>
        <taxon>Planktothricoides</taxon>
    </lineage>
</organism>
<name>A0AAU8JID5_9CYAN</name>
<proteinExistence type="predicted"/>
<dbReference type="EMBL" id="CP159837">
    <property type="protein sequence ID" value="XCM39014.1"/>
    <property type="molecule type" value="Genomic_DNA"/>
</dbReference>
<evidence type="ECO:0000313" key="1">
    <source>
        <dbReference type="EMBL" id="XCM39014.1"/>
    </source>
</evidence>
<protein>
    <submittedName>
        <fullName evidence="1">Uncharacterized protein</fullName>
    </submittedName>
</protein>
<accession>A0AAU8JID5</accession>
<dbReference type="RefSeq" id="WP_054469171.1">
    <property type="nucleotide sequence ID" value="NZ_CP159837.1"/>
</dbReference>
<gene>
    <name evidence="1" type="ORF">ABWT76_001902</name>
</gene>